<dbReference type="AlphaFoldDB" id="A0AAD8DAR6"/>
<reference evidence="2" key="1">
    <citation type="submission" date="2022-02" db="EMBL/GenBank/DDBJ databases">
        <title>Atlantic sturgeon de novo genome assembly.</title>
        <authorList>
            <person name="Stock M."/>
            <person name="Klopp C."/>
            <person name="Guiguen Y."/>
            <person name="Cabau C."/>
            <person name="Parinello H."/>
            <person name="Santidrian Yebra-Pimentel E."/>
            <person name="Kuhl H."/>
            <person name="Dirks R.P."/>
            <person name="Guessner J."/>
            <person name="Wuertz S."/>
            <person name="Du K."/>
            <person name="Schartl M."/>
        </authorList>
    </citation>
    <scope>NUCLEOTIDE SEQUENCE</scope>
    <source>
        <strain evidence="2">STURGEONOMICS-FGT-2020</strain>
        <tissue evidence="2">Whole blood</tissue>
    </source>
</reference>
<keyword evidence="3" id="KW-1185">Reference proteome</keyword>
<dbReference type="Proteomes" id="UP001230051">
    <property type="component" value="Unassembled WGS sequence"/>
</dbReference>
<evidence type="ECO:0000256" key="1">
    <source>
        <dbReference type="SAM" id="MobiDB-lite"/>
    </source>
</evidence>
<name>A0AAD8DAR6_ACIOX</name>
<protein>
    <submittedName>
        <fullName evidence="2">Uncharacterized protein</fullName>
    </submittedName>
</protein>
<gene>
    <name evidence="2" type="ORF">AOXY_G12923</name>
</gene>
<dbReference type="EMBL" id="JAGXEW010000011">
    <property type="protein sequence ID" value="KAK1166319.1"/>
    <property type="molecule type" value="Genomic_DNA"/>
</dbReference>
<sequence>MFGREARYPSEVPESYEVNRTVEDVLGEEVVFPGIKLKDKIYETVRANAQTAVNKTKARKEAAGAVRHTFTLGEKVLRKNRRSQQRKGGKMDRDLLGPFTITAVQGKSADLTDEKGKVFPSISLDHLVPYTEEFPRVPHKVLSRVAPGRPASPAPAVVSRGSPAPAVISRGSPAPAVVRQGSPAPAVVRRGSPAPAVVRQGSPAPAVVSRGSPAPAVVRR</sequence>
<evidence type="ECO:0000313" key="3">
    <source>
        <dbReference type="Proteomes" id="UP001230051"/>
    </source>
</evidence>
<evidence type="ECO:0000313" key="2">
    <source>
        <dbReference type="EMBL" id="KAK1166319.1"/>
    </source>
</evidence>
<organism evidence="2 3">
    <name type="scientific">Acipenser oxyrinchus oxyrinchus</name>
    <dbReference type="NCBI Taxonomy" id="40147"/>
    <lineage>
        <taxon>Eukaryota</taxon>
        <taxon>Metazoa</taxon>
        <taxon>Chordata</taxon>
        <taxon>Craniata</taxon>
        <taxon>Vertebrata</taxon>
        <taxon>Euteleostomi</taxon>
        <taxon>Actinopterygii</taxon>
        <taxon>Chondrostei</taxon>
        <taxon>Acipenseriformes</taxon>
        <taxon>Acipenseridae</taxon>
        <taxon>Acipenser</taxon>
    </lineage>
</organism>
<comment type="caution">
    <text evidence="2">The sequence shown here is derived from an EMBL/GenBank/DDBJ whole genome shotgun (WGS) entry which is preliminary data.</text>
</comment>
<proteinExistence type="predicted"/>
<feature type="region of interest" description="Disordered" evidence="1">
    <location>
        <begin position="168"/>
        <end position="220"/>
    </location>
</feature>
<accession>A0AAD8DAR6</accession>